<dbReference type="InterPro" id="IPR047218">
    <property type="entry name" value="YocR/YhdH-like"/>
</dbReference>
<dbReference type="Pfam" id="PF00209">
    <property type="entry name" value="SNF"/>
    <property type="match status" value="2"/>
</dbReference>
<dbReference type="EMBL" id="DVNG01000101">
    <property type="protein sequence ID" value="HIU50680.1"/>
    <property type="molecule type" value="Genomic_DNA"/>
</dbReference>
<feature type="transmembrane region" description="Helical" evidence="6">
    <location>
        <begin position="195"/>
        <end position="215"/>
    </location>
</feature>
<evidence type="ECO:0000256" key="3">
    <source>
        <dbReference type="ARBA" id="ARBA00022692"/>
    </source>
</evidence>
<evidence type="ECO:0000313" key="7">
    <source>
        <dbReference type="EMBL" id="HIU50680.1"/>
    </source>
</evidence>
<comment type="subcellular location">
    <subcellularLocation>
        <location evidence="1">Membrane</location>
        <topology evidence="1">Multi-pass membrane protein</topology>
    </subcellularLocation>
</comment>
<dbReference type="PANTHER" id="PTHR42948:SF1">
    <property type="entry name" value="TRANSPORTER"/>
    <property type="match status" value="1"/>
</dbReference>
<feature type="transmembrane region" description="Helical" evidence="6">
    <location>
        <begin position="50"/>
        <end position="71"/>
    </location>
</feature>
<feature type="transmembrane region" description="Helical" evidence="6">
    <location>
        <begin position="164"/>
        <end position="183"/>
    </location>
</feature>
<keyword evidence="4 6" id="KW-1133">Transmembrane helix</keyword>
<dbReference type="PROSITE" id="PS50267">
    <property type="entry name" value="NA_NEUROTRAN_SYMP_3"/>
    <property type="match status" value="1"/>
</dbReference>
<organism evidence="7 8">
    <name type="scientific">Candidatus Limousia pullorum</name>
    <dbReference type="NCBI Taxonomy" id="2840860"/>
    <lineage>
        <taxon>Bacteria</taxon>
        <taxon>Bacillati</taxon>
        <taxon>Bacillota</taxon>
        <taxon>Clostridia</taxon>
        <taxon>Eubacteriales</taxon>
        <taxon>Oscillospiraceae</taxon>
        <taxon>Oscillospiraceae incertae sedis</taxon>
        <taxon>Candidatus Limousia</taxon>
    </lineage>
</organism>
<feature type="transmembrane region" description="Helical" evidence="6">
    <location>
        <begin position="235"/>
        <end position="259"/>
    </location>
</feature>
<dbReference type="PROSITE" id="PS51257">
    <property type="entry name" value="PROKAR_LIPOPROTEIN"/>
    <property type="match status" value="1"/>
</dbReference>
<feature type="transmembrane region" description="Helical" evidence="6">
    <location>
        <begin position="20"/>
        <end position="44"/>
    </location>
</feature>
<feature type="transmembrane region" description="Helical" evidence="6">
    <location>
        <begin position="430"/>
        <end position="455"/>
    </location>
</feature>
<dbReference type="CDD" id="cd10336">
    <property type="entry name" value="SLC6sbd_Tyt1-Like"/>
    <property type="match status" value="1"/>
</dbReference>
<evidence type="ECO:0000256" key="4">
    <source>
        <dbReference type="ARBA" id="ARBA00022989"/>
    </source>
</evidence>
<dbReference type="Proteomes" id="UP000824118">
    <property type="component" value="Unassembled WGS sequence"/>
</dbReference>
<feature type="transmembrane region" description="Helical" evidence="6">
    <location>
        <begin position="271"/>
        <end position="297"/>
    </location>
</feature>
<evidence type="ECO:0000313" key="8">
    <source>
        <dbReference type="Proteomes" id="UP000824118"/>
    </source>
</evidence>
<evidence type="ECO:0000256" key="6">
    <source>
        <dbReference type="SAM" id="Phobius"/>
    </source>
</evidence>
<dbReference type="InterPro" id="IPR037272">
    <property type="entry name" value="SNS_sf"/>
</dbReference>
<dbReference type="PANTHER" id="PTHR42948">
    <property type="entry name" value="TRANSPORTER"/>
    <property type="match status" value="1"/>
</dbReference>
<gene>
    <name evidence="7" type="ORF">IAD22_06685</name>
</gene>
<feature type="transmembrane region" description="Helical" evidence="6">
    <location>
        <begin position="322"/>
        <end position="347"/>
    </location>
</feature>
<dbReference type="AlphaFoldDB" id="A0A9D1LYR8"/>
<reference evidence="7" key="1">
    <citation type="submission" date="2020-10" db="EMBL/GenBank/DDBJ databases">
        <authorList>
            <person name="Gilroy R."/>
        </authorList>
    </citation>
    <scope>NUCLEOTIDE SEQUENCE</scope>
    <source>
        <strain evidence="7">ChiGjej1B1-1684</strain>
    </source>
</reference>
<feature type="transmembrane region" description="Helical" evidence="6">
    <location>
        <begin position="359"/>
        <end position="376"/>
    </location>
</feature>
<feature type="transmembrane region" description="Helical" evidence="6">
    <location>
        <begin position="388"/>
        <end position="409"/>
    </location>
</feature>
<feature type="transmembrane region" description="Helical" evidence="6">
    <location>
        <begin position="109"/>
        <end position="133"/>
    </location>
</feature>
<sequence length="456" mass="49516">MSSKNNKSAGNTLVHKNGSFSSSIGFVIACVGSAVGLGNIWMFPYRLGQYGGAAFLIPYILFVALFGYVGLSAEFGIGRLSGTGTLGSYERCWSERKVNKHNLGKVGKVLGWIPLLGSLGIAIGYSVIIGWVLRFLAGSVTGRLFESGQTSEYFSQATGEFGSVPWHAAVIIITMIILIFGAVKYIERVNKIMMPVFFVLFAIIAVRVAFLPGAVDGYKFLFIPDWSKLLEVDTWVMAMGQAFFSLSITGSGMIVYGSYLSKKEDITKASVHTAFFDTVAAMLSALAIMPAVFAFGIEPKSGPPLMFITIPGIFDQMPMGRLFAVLFFLSVAFAGITSLVNMFEAVVESWQHKLKLNRKVAVALCAAIAFAVGIFIEEEGKLGSWMDFITIIVVPFGAVLGAFSIYYILGLDKILKELNIGRSKPLKKIFGWLGKYFYVPITILVFVLGIVYGGIG</sequence>
<keyword evidence="5 6" id="KW-0472">Membrane</keyword>
<dbReference type="InterPro" id="IPR000175">
    <property type="entry name" value="Na/ntran_symport"/>
</dbReference>
<proteinExistence type="predicted"/>
<dbReference type="SUPFAM" id="SSF161070">
    <property type="entry name" value="SNF-like"/>
    <property type="match status" value="1"/>
</dbReference>
<evidence type="ECO:0000256" key="5">
    <source>
        <dbReference type="ARBA" id="ARBA00023136"/>
    </source>
</evidence>
<dbReference type="GO" id="GO:0016020">
    <property type="term" value="C:membrane"/>
    <property type="evidence" value="ECO:0007669"/>
    <property type="project" value="UniProtKB-SubCell"/>
</dbReference>
<name>A0A9D1LYR8_9FIRM</name>
<comment type="caution">
    <text evidence="7">The sequence shown here is derived from an EMBL/GenBank/DDBJ whole genome shotgun (WGS) entry which is preliminary data.</text>
</comment>
<evidence type="ECO:0000256" key="1">
    <source>
        <dbReference type="ARBA" id="ARBA00004141"/>
    </source>
</evidence>
<protein>
    <submittedName>
        <fullName evidence="7">Sodium-dependent transporter</fullName>
    </submittedName>
</protein>
<keyword evidence="3 6" id="KW-0812">Transmembrane</keyword>
<accession>A0A9D1LYR8</accession>
<dbReference type="PRINTS" id="PR00176">
    <property type="entry name" value="NANEUSMPORT"/>
</dbReference>
<reference evidence="7" key="2">
    <citation type="journal article" date="2021" name="PeerJ">
        <title>Extensive microbial diversity within the chicken gut microbiome revealed by metagenomics and culture.</title>
        <authorList>
            <person name="Gilroy R."/>
            <person name="Ravi A."/>
            <person name="Getino M."/>
            <person name="Pursley I."/>
            <person name="Horton D.L."/>
            <person name="Alikhan N.F."/>
            <person name="Baker D."/>
            <person name="Gharbi K."/>
            <person name="Hall N."/>
            <person name="Watson M."/>
            <person name="Adriaenssens E.M."/>
            <person name="Foster-Nyarko E."/>
            <person name="Jarju S."/>
            <person name="Secka A."/>
            <person name="Antonio M."/>
            <person name="Oren A."/>
            <person name="Chaudhuri R.R."/>
            <person name="La Ragione R."/>
            <person name="Hildebrand F."/>
            <person name="Pallen M.J."/>
        </authorList>
    </citation>
    <scope>NUCLEOTIDE SEQUENCE</scope>
    <source>
        <strain evidence="7">ChiGjej1B1-1684</strain>
    </source>
</reference>
<dbReference type="NCBIfam" id="NF037979">
    <property type="entry name" value="Na_transp"/>
    <property type="match status" value="1"/>
</dbReference>
<keyword evidence="2" id="KW-0813">Transport</keyword>
<evidence type="ECO:0000256" key="2">
    <source>
        <dbReference type="ARBA" id="ARBA00022448"/>
    </source>
</evidence>